<evidence type="ECO:0000313" key="4">
    <source>
        <dbReference type="Proteomes" id="UP001153712"/>
    </source>
</evidence>
<dbReference type="EMBL" id="OU900098">
    <property type="protein sequence ID" value="CAG9861983.1"/>
    <property type="molecule type" value="Genomic_DNA"/>
</dbReference>
<keyword evidence="1" id="KW-0175">Coiled coil</keyword>
<feature type="compositionally biased region" description="Basic and acidic residues" evidence="2">
    <location>
        <begin position="585"/>
        <end position="600"/>
    </location>
</feature>
<evidence type="ECO:0000313" key="3">
    <source>
        <dbReference type="EMBL" id="CAG9861983.1"/>
    </source>
</evidence>
<reference evidence="3" key="1">
    <citation type="submission" date="2022-01" db="EMBL/GenBank/DDBJ databases">
        <authorList>
            <person name="King R."/>
        </authorList>
    </citation>
    <scope>NUCLEOTIDE SEQUENCE</scope>
</reference>
<sequence>MGKPKKWPAINYRYVPTIKKAKKKLGPFWFLLYDTCVCEPCECMEKIERAIKGDTWESPSDTLQGKVIMHPPYTRKYIQASVHRKILEIGSEVEQKLRQEYEVDKQLALEQQEKGLSKEFHESILERLKDAEAVEKTACFRELQAQAEEFENTLVCDNRSIYLLYVLSNQQVDQIDELEGKMKVAFDEFSSAHQKELDEKLQEKLSLAAESTAKTLTKRLLSELVIQKSIYQKYFDTKIKKKELEIDYNKSKHINQLAQHLKIEKQRIECTNIANMIYVLVMERRKCANELETIKERFASLKTQLNRKVAIQMETIKRLEKDLQNNMKQVFVRERCYKEILKQYQKFINYALKACPTQAQFLLSLERLMSFELAEILPQEKNPNYHGMPRLCDTILPWVHAGQEGKRRRNVAGLELDDHHDCFNELAIPKVPGETEFPSFYYKNKLYVREDFRNLISQGIVLTPSHDMWSEDLEILMGILKDFSSEKTIYDKLEEADLTEKSADTHADLVQTKPILAPLTPKDKQMISEYVQAGPLVENPPYMIAVRNSLEFLQKRRGAREAAALPDIAEAAKEEDEEKEESGEDDKPRKEPSLEEKIEKELKVDVPSDTGTDMKKLKQSEIEFRTSLSLESVVVEDQRQSVASAKPPEPPKKSEEQRKRLEVRTDPNLPAMPPRTCKLATSRDSVAYLRESRQALLKPAPINVGAKREERRFPSLTPATEYCCEKCLKKRGLVLRPLDVKVVKGEREKAKAGAEPAAKASIVLETADEKLAAEFYPNKLIDLYKEQNLRTKSRKSEVKKKAKTSKLVVDDSKGEDVVVFDNDYTIKRMRSFISSISEKPQLIKLFTACQR</sequence>
<dbReference type="OrthoDB" id="8196513at2759"/>
<organism evidence="3 4">
    <name type="scientific">Phyllotreta striolata</name>
    <name type="common">Striped flea beetle</name>
    <name type="synonym">Crioceris striolata</name>
    <dbReference type="NCBI Taxonomy" id="444603"/>
    <lineage>
        <taxon>Eukaryota</taxon>
        <taxon>Metazoa</taxon>
        <taxon>Ecdysozoa</taxon>
        <taxon>Arthropoda</taxon>
        <taxon>Hexapoda</taxon>
        <taxon>Insecta</taxon>
        <taxon>Pterygota</taxon>
        <taxon>Neoptera</taxon>
        <taxon>Endopterygota</taxon>
        <taxon>Coleoptera</taxon>
        <taxon>Polyphaga</taxon>
        <taxon>Cucujiformia</taxon>
        <taxon>Chrysomeloidea</taxon>
        <taxon>Chrysomelidae</taxon>
        <taxon>Galerucinae</taxon>
        <taxon>Alticini</taxon>
        <taxon>Phyllotreta</taxon>
    </lineage>
</organism>
<feature type="region of interest" description="Disordered" evidence="2">
    <location>
        <begin position="639"/>
        <end position="676"/>
    </location>
</feature>
<feature type="region of interest" description="Disordered" evidence="2">
    <location>
        <begin position="561"/>
        <end position="600"/>
    </location>
</feature>
<accession>A0A9N9XRW3</accession>
<evidence type="ECO:0000256" key="1">
    <source>
        <dbReference type="SAM" id="Coils"/>
    </source>
</evidence>
<feature type="compositionally biased region" description="Acidic residues" evidence="2">
    <location>
        <begin position="573"/>
        <end position="584"/>
    </location>
</feature>
<keyword evidence="4" id="KW-1185">Reference proteome</keyword>
<dbReference type="Proteomes" id="UP001153712">
    <property type="component" value="Chromosome 5"/>
</dbReference>
<feature type="compositionally biased region" description="Basic and acidic residues" evidence="2">
    <location>
        <begin position="649"/>
        <end position="665"/>
    </location>
</feature>
<proteinExistence type="predicted"/>
<feature type="coiled-coil region" evidence="1">
    <location>
        <begin position="284"/>
        <end position="322"/>
    </location>
</feature>
<name>A0A9N9XRW3_PHYSR</name>
<evidence type="ECO:0000256" key="2">
    <source>
        <dbReference type="SAM" id="MobiDB-lite"/>
    </source>
</evidence>
<dbReference type="AlphaFoldDB" id="A0A9N9XRW3"/>
<gene>
    <name evidence="3" type="ORF">PHYEVI_LOCUS8306</name>
</gene>
<protein>
    <submittedName>
        <fullName evidence="3">Uncharacterized protein</fullName>
    </submittedName>
</protein>